<evidence type="ECO:0000259" key="3">
    <source>
        <dbReference type="PROSITE" id="PS50222"/>
    </source>
</evidence>
<accession>A0A7C9MXU3</accession>
<feature type="chain" id="PRO_5028937929" evidence="2">
    <location>
        <begin position="25"/>
        <end position="165"/>
    </location>
</feature>
<dbReference type="RefSeq" id="WP_160762267.1">
    <property type="nucleotide sequence ID" value="NZ_WUPT01000001.1"/>
</dbReference>
<dbReference type="Gene3D" id="1.10.238.10">
    <property type="entry name" value="EF-hand"/>
    <property type="match status" value="2"/>
</dbReference>
<protein>
    <submittedName>
        <fullName evidence="4">Calcium-binding protein</fullName>
    </submittedName>
</protein>
<organism evidence="4 5">
    <name type="scientific">Kangsaoukella pontilimi</name>
    <dbReference type="NCBI Taxonomy" id="2691042"/>
    <lineage>
        <taxon>Bacteria</taxon>
        <taxon>Pseudomonadati</taxon>
        <taxon>Pseudomonadota</taxon>
        <taxon>Alphaproteobacteria</taxon>
        <taxon>Rhodobacterales</taxon>
        <taxon>Paracoccaceae</taxon>
        <taxon>Kangsaoukella</taxon>
    </lineage>
</organism>
<keyword evidence="2" id="KW-0732">Signal</keyword>
<evidence type="ECO:0000313" key="4">
    <source>
        <dbReference type="EMBL" id="MXQ06318.1"/>
    </source>
</evidence>
<dbReference type="InterPro" id="IPR002048">
    <property type="entry name" value="EF_hand_dom"/>
</dbReference>
<sequence length="165" mass="17445">MDKTTVKLIAAAALIGLGTQVAIAQDGRGGGPRMDFATLDADGNGQIEESDLDALRAERFAALDTDGDGAISEAEFVAHAAERAGERAAEMFSRLDADGDGMVSRDAVEARQGRGMGERLLRRADADNSGGVSEEEFDAAMEHFAERRGGGHEGRGDRWGKGHRN</sequence>
<dbReference type="InterPro" id="IPR011992">
    <property type="entry name" value="EF-hand-dom_pair"/>
</dbReference>
<proteinExistence type="predicted"/>
<dbReference type="PROSITE" id="PS00018">
    <property type="entry name" value="EF_HAND_1"/>
    <property type="match status" value="1"/>
</dbReference>
<evidence type="ECO:0000313" key="5">
    <source>
        <dbReference type="Proteomes" id="UP000480350"/>
    </source>
</evidence>
<reference evidence="4 5" key="1">
    <citation type="submission" date="2019-12" db="EMBL/GenBank/DDBJ databases">
        <authorList>
            <person name="Lee S.D."/>
        </authorList>
    </citation>
    <scope>NUCLEOTIDE SEQUENCE [LARGE SCALE GENOMIC DNA]</scope>
    <source>
        <strain evidence="4 5">GH1-50</strain>
    </source>
</reference>
<evidence type="ECO:0000256" key="2">
    <source>
        <dbReference type="SAM" id="SignalP"/>
    </source>
</evidence>
<gene>
    <name evidence="4" type="ORF">GQ651_00520</name>
</gene>
<dbReference type="AlphaFoldDB" id="A0A7C9MXU3"/>
<dbReference type="SMART" id="SM00054">
    <property type="entry name" value="EFh"/>
    <property type="match status" value="4"/>
</dbReference>
<dbReference type="EMBL" id="WUPT01000001">
    <property type="protein sequence ID" value="MXQ06318.1"/>
    <property type="molecule type" value="Genomic_DNA"/>
</dbReference>
<evidence type="ECO:0000256" key="1">
    <source>
        <dbReference type="SAM" id="MobiDB-lite"/>
    </source>
</evidence>
<dbReference type="InterPro" id="IPR018247">
    <property type="entry name" value="EF_Hand_1_Ca_BS"/>
</dbReference>
<feature type="region of interest" description="Disordered" evidence="1">
    <location>
        <begin position="124"/>
        <end position="165"/>
    </location>
</feature>
<dbReference type="Proteomes" id="UP000480350">
    <property type="component" value="Unassembled WGS sequence"/>
</dbReference>
<dbReference type="SUPFAM" id="SSF47473">
    <property type="entry name" value="EF-hand"/>
    <property type="match status" value="1"/>
</dbReference>
<reference evidence="4 5" key="2">
    <citation type="submission" date="2020-03" db="EMBL/GenBank/DDBJ databases">
        <title>Kangsaoukella pontilimi gen. nov., sp. nov., a new member of the family Rhodobacteraceae isolated from a tidal mudflat.</title>
        <authorList>
            <person name="Kim I.S."/>
        </authorList>
    </citation>
    <scope>NUCLEOTIDE SEQUENCE [LARGE SCALE GENOMIC DNA]</scope>
    <source>
        <strain evidence="4 5">GH1-50</strain>
    </source>
</reference>
<feature type="compositionally biased region" description="Basic and acidic residues" evidence="1">
    <location>
        <begin position="140"/>
        <end position="165"/>
    </location>
</feature>
<comment type="caution">
    <text evidence="4">The sequence shown here is derived from an EMBL/GenBank/DDBJ whole genome shotgun (WGS) entry which is preliminary data.</text>
</comment>
<feature type="domain" description="EF-hand" evidence="3">
    <location>
        <begin position="51"/>
        <end position="86"/>
    </location>
</feature>
<feature type="domain" description="EF-hand" evidence="3">
    <location>
        <begin position="112"/>
        <end position="147"/>
    </location>
</feature>
<dbReference type="Pfam" id="PF13202">
    <property type="entry name" value="EF-hand_5"/>
    <property type="match status" value="3"/>
</dbReference>
<dbReference type="GO" id="GO:0005509">
    <property type="term" value="F:calcium ion binding"/>
    <property type="evidence" value="ECO:0007669"/>
    <property type="project" value="InterPro"/>
</dbReference>
<keyword evidence="5" id="KW-1185">Reference proteome</keyword>
<name>A0A7C9MXU3_9RHOB</name>
<dbReference type="PROSITE" id="PS50222">
    <property type="entry name" value="EF_HAND_2"/>
    <property type="match status" value="2"/>
</dbReference>
<feature type="signal peptide" evidence="2">
    <location>
        <begin position="1"/>
        <end position="24"/>
    </location>
</feature>